<evidence type="ECO:0000313" key="2">
    <source>
        <dbReference type="Proteomes" id="UP000256710"/>
    </source>
</evidence>
<keyword evidence="2" id="KW-1185">Reference proteome</keyword>
<accession>A0ABY1V0L0</accession>
<sequence length="62" mass="6914">MLEQLRMDLSWSSSCLEGNRHALKATEELFTRGTAGSDADTVMLLNHKTAIEYSRTLAGWKA</sequence>
<name>A0ABY1V0L0_9BURK</name>
<comment type="caution">
    <text evidence="1">The sequence shown here is derived from an EMBL/GenBank/DDBJ whole genome shotgun (WGS) entry which is preliminary data.</text>
</comment>
<dbReference type="Proteomes" id="UP000256710">
    <property type="component" value="Unassembled WGS sequence"/>
</dbReference>
<gene>
    <name evidence="1" type="ORF">CBM2605_A260053</name>
</gene>
<dbReference type="RefSeq" id="WP_018005264.1">
    <property type="nucleotide sequence ID" value="NZ_AQUR01000087.1"/>
</dbReference>
<dbReference type="EMBL" id="OFTC01000019">
    <property type="protein sequence ID" value="SOZ36214.1"/>
    <property type="molecule type" value="Genomic_DNA"/>
</dbReference>
<reference evidence="1 2" key="1">
    <citation type="submission" date="2018-01" db="EMBL/GenBank/DDBJ databases">
        <authorList>
            <person name="Clerissi C."/>
        </authorList>
    </citation>
    <scope>NUCLEOTIDE SEQUENCE [LARGE SCALE GENOMIC DNA]</scope>
    <source>
        <strain evidence="1">Cupriavidus taiwanensis STM 6082</strain>
    </source>
</reference>
<evidence type="ECO:0000313" key="1">
    <source>
        <dbReference type="EMBL" id="SOZ36214.1"/>
    </source>
</evidence>
<organism evidence="1 2">
    <name type="scientific">Cupriavidus neocaledonicus</name>
    <dbReference type="NCBI Taxonomy" id="1040979"/>
    <lineage>
        <taxon>Bacteria</taxon>
        <taxon>Pseudomonadati</taxon>
        <taxon>Pseudomonadota</taxon>
        <taxon>Betaproteobacteria</taxon>
        <taxon>Burkholderiales</taxon>
        <taxon>Burkholderiaceae</taxon>
        <taxon>Cupriavidus</taxon>
    </lineage>
</organism>
<protein>
    <submittedName>
        <fullName evidence="1">Uncharacterized protein</fullName>
    </submittedName>
</protein>
<proteinExistence type="predicted"/>